<evidence type="ECO:0000256" key="1">
    <source>
        <dbReference type="ARBA" id="ARBA00022801"/>
    </source>
</evidence>
<keyword evidence="4" id="KW-1185">Reference proteome</keyword>
<dbReference type="OrthoDB" id="9809635at2"/>
<sequence>MSGAGRPVAEATAALDAAVGTIVPGAVGVFAVGDEVRTVHATGSAVLYDATGALLPPDDRVDMRADTVFDLASLTKLFTAAVAMQQVQAGRLDLDATVASYLPEFAAGGKELITVRQLLTHTSGLEWWLPLWRDWPDRASRIRAALTNPPATAAGEFVYSDLNLITVGVLLETLGGKTLDVLVRDGITGPLGMADTGFVTQLGHVDPERFAATEISDDTGRGMIRGAVHDENAWSLGGVAGHAGVFSTGPDLVRFARVFTAGDERILSTDSVVAMTTNLNPDLPDDAHGIGFEIDQPRYMGELSGPRTIGHTGFTGTSLVSDLGRGATAILLTNAVHPHRPDQSINPLRARWATGLARSLR</sequence>
<comment type="caution">
    <text evidence="3">The sequence shown here is derived from an EMBL/GenBank/DDBJ whole genome shotgun (WGS) entry which is preliminary data.</text>
</comment>
<dbReference type="SUPFAM" id="SSF56601">
    <property type="entry name" value="beta-lactamase/transpeptidase-like"/>
    <property type="match status" value="1"/>
</dbReference>
<evidence type="ECO:0000313" key="4">
    <source>
        <dbReference type="Proteomes" id="UP000271678"/>
    </source>
</evidence>
<dbReference type="Pfam" id="PF00144">
    <property type="entry name" value="Beta-lactamase"/>
    <property type="match status" value="1"/>
</dbReference>
<reference evidence="3 4" key="1">
    <citation type="submission" date="2018-11" db="EMBL/GenBank/DDBJ databases">
        <title>Draft genome of Simplicispira Flexivirga sp. BO-16.</title>
        <authorList>
            <person name="Im W.T."/>
        </authorList>
    </citation>
    <scope>NUCLEOTIDE SEQUENCE [LARGE SCALE GENOMIC DNA]</scope>
    <source>
        <strain evidence="3 4">BO-16</strain>
    </source>
</reference>
<dbReference type="InterPro" id="IPR012338">
    <property type="entry name" value="Beta-lactam/transpept-like"/>
</dbReference>
<dbReference type="Proteomes" id="UP000271678">
    <property type="component" value="Unassembled WGS sequence"/>
</dbReference>
<dbReference type="AlphaFoldDB" id="A0A3M9M820"/>
<feature type="domain" description="Beta-lactamase-related" evidence="2">
    <location>
        <begin position="48"/>
        <end position="350"/>
    </location>
</feature>
<dbReference type="PANTHER" id="PTHR43283">
    <property type="entry name" value="BETA-LACTAMASE-RELATED"/>
    <property type="match status" value="1"/>
</dbReference>
<name>A0A3M9M820_9MICO</name>
<dbReference type="InterPro" id="IPR001466">
    <property type="entry name" value="Beta-lactam-related"/>
</dbReference>
<dbReference type="Gene3D" id="3.40.710.10">
    <property type="entry name" value="DD-peptidase/beta-lactamase superfamily"/>
    <property type="match status" value="1"/>
</dbReference>
<evidence type="ECO:0000259" key="2">
    <source>
        <dbReference type="Pfam" id="PF00144"/>
    </source>
</evidence>
<dbReference type="PANTHER" id="PTHR43283:SF11">
    <property type="entry name" value="BETA-LACTAMASE-RELATED DOMAIN-CONTAINING PROTEIN"/>
    <property type="match status" value="1"/>
</dbReference>
<dbReference type="RefSeq" id="WP_123271555.1">
    <property type="nucleotide sequence ID" value="NZ_RJJQ01000010.1"/>
</dbReference>
<dbReference type="InterPro" id="IPR050789">
    <property type="entry name" value="Diverse_Enzym_Activities"/>
</dbReference>
<protein>
    <submittedName>
        <fullName evidence="3">Class A beta-lactamase-related serine hydrolase</fullName>
    </submittedName>
</protein>
<proteinExistence type="predicted"/>
<dbReference type="EMBL" id="RJJQ01000010">
    <property type="protein sequence ID" value="RNI21709.1"/>
    <property type="molecule type" value="Genomic_DNA"/>
</dbReference>
<organism evidence="3 4">
    <name type="scientific">Flexivirga caeni</name>
    <dbReference type="NCBI Taxonomy" id="2294115"/>
    <lineage>
        <taxon>Bacteria</taxon>
        <taxon>Bacillati</taxon>
        <taxon>Actinomycetota</taxon>
        <taxon>Actinomycetes</taxon>
        <taxon>Micrococcales</taxon>
        <taxon>Dermacoccaceae</taxon>
        <taxon>Flexivirga</taxon>
    </lineage>
</organism>
<dbReference type="GO" id="GO:0016787">
    <property type="term" value="F:hydrolase activity"/>
    <property type="evidence" value="ECO:0007669"/>
    <property type="project" value="UniProtKB-KW"/>
</dbReference>
<accession>A0A3M9M820</accession>
<gene>
    <name evidence="3" type="ORF">EFY87_11215</name>
</gene>
<evidence type="ECO:0000313" key="3">
    <source>
        <dbReference type="EMBL" id="RNI21709.1"/>
    </source>
</evidence>
<keyword evidence="1 3" id="KW-0378">Hydrolase</keyword>